<proteinExistence type="predicted"/>
<keyword evidence="2" id="KW-1185">Reference proteome</keyword>
<gene>
    <name evidence="1" type="ORF">HPB49_012665</name>
</gene>
<organism evidence="1 2">
    <name type="scientific">Dermacentor silvarum</name>
    <name type="common">Tick</name>
    <dbReference type="NCBI Taxonomy" id="543639"/>
    <lineage>
        <taxon>Eukaryota</taxon>
        <taxon>Metazoa</taxon>
        <taxon>Ecdysozoa</taxon>
        <taxon>Arthropoda</taxon>
        <taxon>Chelicerata</taxon>
        <taxon>Arachnida</taxon>
        <taxon>Acari</taxon>
        <taxon>Parasitiformes</taxon>
        <taxon>Ixodida</taxon>
        <taxon>Ixodoidea</taxon>
        <taxon>Ixodidae</taxon>
        <taxon>Rhipicephalinae</taxon>
        <taxon>Dermacentor</taxon>
    </lineage>
</organism>
<comment type="caution">
    <text evidence="1">The sequence shown here is derived from an EMBL/GenBank/DDBJ whole genome shotgun (WGS) entry which is preliminary data.</text>
</comment>
<dbReference type="Proteomes" id="UP000821865">
    <property type="component" value="Chromosome 5"/>
</dbReference>
<accession>A0ACB8CRB5</accession>
<reference evidence="1" key="1">
    <citation type="submission" date="2020-05" db="EMBL/GenBank/DDBJ databases">
        <title>Large-scale comparative analyses of tick genomes elucidate their genetic diversity and vector capacities.</title>
        <authorList>
            <person name="Jia N."/>
            <person name="Wang J."/>
            <person name="Shi W."/>
            <person name="Du L."/>
            <person name="Sun Y."/>
            <person name="Zhan W."/>
            <person name="Jiang J."/>
            <person name="Wang Q."/>
            <person name="Zhang B."/>
            <person name="Ji P."/>
            <person name="Sakyi L.B."/>
            <person name="Cui X."/>
            <person name="Yuan T."/>
            <person name="Jiang B."/>
            <person name="Yang W."/>
            <person name="Lam T.T.-Y."/>
            <person name="Chang Q."/>
            <person name="Ding S."/>
            <person name="Wang X."/>
            <person name="Zhu J."/>
            <person name="Ruan X."/>
            <person name="Zhao L."/>
            <person name="Wei J."/>
            <person name="Que T."/>
            <person name="Du C."/>
            <person name="Cheng J."/>
            <person name="Dai P."/>
            <person name="Han X."/>
            <person name="Huang E."/>
            <person name="Gao Y."/>
            <person name="Liu J."/>
            <person name="Shao H."/>
            <person name="Ye R."/>
            <person name="Li L."/>
            <person name="Wei W."/>
            <person name="Wang X."/>
            <person name="Wang C."/>
            <person name="Yang T."/>
            <person name="Huo Q."/>
            <person name="Li W."/>
            <person name="Guo W."/>
            <person name="Chen H."/>
            <person name="Zhou L."/>
            <person name="Ni X."/>
            <person name="Tian J."/>
            <person name="Zhou Y."/>
            <person name="Sheng Y."/>
            <person name="Liu T."/>
            <person name="Pan Y."/>
            <person name="Xia L."/>
            <person name="Li J."/>
            <person name="Zhao F."/>
            <person name="Cao W."/>
        </authorList>
    </citation>
    <scope>NUCLEOTIDE SEQUENCE</scope>
    <source>
        <strain evidence="1">Dsil-2018</strain>
    </source>
</reference>
<sequence length="141" mass="15589">MTDILINIWEDYLPQLRAHKHNAHVYDAMTEDFNKAAGGTSVTTKQLRHKIENLGQQYRQKGKTATGSAPVSWAYYSRLHRFLGSLPANDLSLVEESLQVDVVTEAEDGTEVIESWEARGDTPHIVAPEDGEVSPGSQAAL</sequence>
<dbReference type="EMBL" id="CM023474">
    <property type="protein sequence ID" value="KAH7949603.1"/>
    <property type="molecule type" value="Genomic_DNA"/>
</dbReference>
<protein>
    <submittedName>
        <fullName evidence="1">Uncharacterized protein</fullName>
    </submittedName>
</protein>
<evidence type="ECO:0000313" key="1">
    <source>
        <dbReference type="EMBL" id="KAH7949603.1"/>
    </source>
</evidence>
<name>A0ACB8CRB5_DERSI</name>
<evidence type="ECO:0000313" key="2">
    <source>
        <dbReference type="Proteomes" id="UP000821865"/>
    </source>
</evidence>